<dbReference type="PROSITE" id="PS50889">
    <property type="entry name" value="S4"/>
    <property type="match status" value="1"/>
</dbReference>
<evidence type="ECO:0000259" key="6">
    <source>
        <dbReference type="SMART" id="SM00363"/>
    </source>
</evidence>
<feature type="domain" description="RNA-binding S4" evidence="6">
    <location>
        <begin position="23"/>
        <end position="88"/>
    </location>
</feature>
<dbReference type="PANTHER" id="PTHR21600:SF44">
    <property type="entry name" value="RIBOSOMAL LARGE SUBUNIT PSEUDOURIDINE SYNTHASE D"/>
    <property type="match status" value="1"/>
</dbReference>
<evidence type="ECO:0000313" key="7">
    <source>
        <dbReference type="EMBL" id="HEW46061.1"/>
    </source>
</evidence>
<dbReference type="SUPFAM" id="SSF55120">
    <property type="entry name" value="Pseudouridine synthase"/>
    <property type="match status" value="1"/>
</dbReference>
<accession>A0A7C2V4A9</accession>
<evidence type="ECO:0000256" key="2">
    <source>
        <dbReference type="ARBA" id="ARBA00023235"/>
    </source>
</evidence>
<dbReference type="CDD" id="cd02869">
    <property type="entry name" value="PseudoU_synth_RluA_like"/>
    <property type="match status" value="1"/>
</dbReference>
<dbReference type="GO" id="GO:0003723">
    <property type="term" value="F:RNA binding"/>
    <property type="evidence" value="ECO:0007669"/>
    <property type="project" value="UniProtKB-KW"/>
</dbReference>
<dbReference type="EMBL" id="DSFP01000043">
    <property type="protein sequence ID" value="HEW46061.1"/>
    <property type="molecule type" value="Genomic_DNA"/>
</dbReference>
<proteinExistence type="inferred from homology"/>
<dbReference type="PANTHER" id="PTHR21600">
    <property type="entry name" value="MITOCHONDRIAL RNA PSEUDOURIDINE SYNTHASE"/>
    <property type="match status" value="1"/>
</dbReference>
<evidence type="ECO:0000256" key="4">
    <source>
        <dbReference type="PROSITE-ProRule" id="PRU00182"/>
    </source>
</evidence>
<evidence type="ECO:0000256" key="3">
    <source>
        <dbReference type="PIRSR" id="PIRSR606225-1"/>
    </source>
</evidence>
<dbReference type="Gene3D" id="3.30.2350.10">
    <property type="entry name" value="Pseudouridine synthase"/>
    <property type="match status" value="1"/>
</dbReference>
<dbReference type="InterPro" id="IPR006145">
    <property type="entry name" value="PsdUridine_synth_RsuA/RluA"/>
</dbReference>
<dbReference type="SUPFAM" id="SSF55174">
    <property type="entry name" value="Alpha-L RNA-binding motif"/>
    <property type="match status" value="1"/>
</dbReference>
<evidence type="ECO:0000313" key="8">
    <source>
        <dbReference type="EMBL" id="HEW46620.1"/>
    </source>
</evidence>
<dbReference type="InterPro" id="IPR050188">
    <property type="entry name" value="RluA_PseudoU_synthase"/>
</dbReference>
<gene>
    <name evidence="7" type="ORF">ENO47_05240</name>
    <name evidence="8" type="ORF">ENO47_08170</name>
</gene>
<dbReference type="Pfam" id="PF00849">
    <property type="entry name" value="PseudoU_synth_2"/>
    <property type="match status" value="1"/>
</dbReference>
<dbReference type="EMBL" id="DSFP01000067">
    <property type="protein sequence ID" value="HEW46620.1"/>
    <property type="molecule type" value="Genomic_DNA"/>
</dbReference>
<dbReference type="AlphaFoldDB" id="A0A7C2V4A9"/>
<dbReference type="CDD" id="cd00165">
    <property type="entry name" value="S4"/>
    <property type="match status" value="1"/>
</dbReference>
<dbReference type="InterPro" id="IPR006225">
    <property type="entry name" value="PsdUridine_synth_RluC/D"/>
</dbReference>
<reference evidence="8" key="1">
    <citation type="journal article" date="2020" name="mSystems">
        <title>Genome- and Community-Level Interaction Insights into Carbon Utilization and Element Cycling Functions of Hydrothermarchaeota in Hydrothermal Sediment.</title>
        <authorList>
            <person name="Zhou Z."/>
            <person name="Liu Y."/>
            <person name="Xu W."/>
            <person name="Pan J."/>
            <person name="Luo Z.H."/>
            <person name="Li M."/>
        </authorList>
    </citation>
    <scope>NUCLEOTIDE SEQUENCE [LARGE SCALE GENOMIC DNA]</scope>
    <source>
        <strain evidence="8">SpSt-132</strain>
    </source>
</reference>
<dbReference type="SMART" id="SM00363">
    <property type="entry name" value="S4"/>
    <property type="match status" value="1"/>
</dbReference>
<dbReference type="InterPro" id="IPR002942">
    <property type="entry name" value="S4_RNA-bd"/>
</dbReference>
<dbReference type="InterPro" id="IPR036986">
    <property type="entry name" value="S4_RNA-bd_sf"/>
</dbReference>
<sequence length="326" mass="37637">MSSSKKRIVESLSFEVQEEHEGLRLDQFLAKVYPDFSRSYHQRLIEEGYVYLDGKVLDKPSKRLKVGQRVELLVPEPEPLEVLPENIPLDIIYEDEHILVLIKPCGLVVHPSPGYTSGTLVNALLYHVKNLSSIGGVERPGIVHRLDKNTMGLMVVAKTDIAHRGLSEQLKERKVEKLYRALVKGLPERDYYIIEAPIGRHQTDRKKFAIREEGKPAKSEVWVLERFYRQGISLLKVKIHTGRTHQIRVHLSSLGFPILGDTTYGFKRSSVDKRVLEKIGDCHMLLSYYLAFEHPIEKRWMSFQIEDPKPFRDVLELIKYLEEEGS</sequence>
<comment type="similarity">
    <text evidence="1 5">Belongs to the pseudouridine synthase RluA family.</text>
</comment>
<keyword evidence="2 5" id="KW-0413">Isomerase</keyword>
<organism evidence="8">
    <name type="scientific">Hydrogenobacter sp</name>
    <dbReference type="NCBI Taxonomy" id="2152829"/>
    <lineage>
        <taxon>Bacteria</taxon>
        <taxon>Pseudomonadati</taxon>
        <taxon>Aquificota</taxon>
        <taxon>Aquificia</taxon>
        <taxon>Aquificales</taxon>
        <taxon>Aquificaceae</taxon>
        <taxon>Hydrogenobacter</taxon>
    </lineage>
</organism>
<comment type="catalytic activity">
    <reaction evidence="5">
        <text>a uridine in RNA = a pseudouridine in RNA</text>
        <dbReference type="Rhea" id="RHEA:48348"/>
        <dbReference type="Rhea" id="RHEA-COMP:12068"/>
        <dbReference type="Rhea" id="RHEA-COMP:12069"/>
        <dbReference type="ChEBI" id="CHEBI:65314"/>
        <dbReference type="ChEBI" id="CHEBI:65315"/>
    </reaction>
</comment>
<feature type="active site" evidence="3">
    <location>
        <position position="147"/>
    </location>
</feature>
<comment type="function">
    <text evidence="5">Responsible for synthesis of pseudouridine from uracil.</text>
</comment>
<dbReference type="GO" id="GO:0120159">
    <property type="term" value="F:rRNA pseudouridine synthase activity"/>
    <property type="evidence" value="ECO:0007669"/>
    <property type="project" value="UniProtKB-ARBA"/>
</dbReference>
<dbReference type="NCBIfam" id="TIGR00005">
    <property type="entry name" value="rluA_subfam"/>
    <property type="match status" value="1"/>
</dbReference>
<dbReference type="Gene3D" id="3.10.290.10">
    <property type="entry name" value="RNA-binding S4 domain"/>
    <property type="match status" value="1"/>
</dbReference>
<keyword evidence="4" id="KW-0694">RNA-binding</keyword>
<dbReference type="EC" id="5.4.99.-" evidence="5"/>
<dbReference type="InterPro" id="IPR020103">
    <property type="entry name" value="PsdUridine_synth_cat_dom_sf"/>
</dbReference>
<dbReference type="GO" id="GO:0000455">
    <property type="term" value="P:enzyme-directed rRNA pseudouridine synthesis"/>
    <property type="evidence" value="ECO:0007669"/>
    <property type="project" value="TreeGrafter"/>
</dbReference>
<evidence type="ECO:0000256" key="5">
    <source>
        <dbReference type="RuleBase" id="RU362028"/>
    </source>
</evidence>
<protein>
    <recommendedName>
        <fullName evidence="5">Pseudouridine synthase</fullName>
        <ecNumber evidence="5">5.4.99.-</ecNumber>
    </recommendedName>
</protein>
<dbReference type="Pfam" id="PF01479">
    <property type="entry name" value="S4"/>
    <property type="match status" value="1"/>
</dbReference>
<comment type="caution">
    <text evidence="8">The sequence shown here is derived from an EMBL/GenBank/DDBJ whole genome shotgun (WGS) entry which is preliminary data.</text>
</comment>
<name>A0A7C2V4A9_9AQUI</name>
<evidence type="ECO:0000256" key="1">
    <source>
        <dbReference type="ARBA" id="ARBA00010876"/>
    </source>
</evidence>